<dbReference type="InterPro" id="IPR047794">
    <property type="entry name" value="C45_proenzyme-like"/>
</dbReference>
<evidence type="ECO:0000259" key="1">
    <source>
        <dbReference type="Pfam" id="PF03417"/>
    </source>
</evidence>
<dbReference type="InterPro" id="IPR005079">
    <property type="entry name" value="Peptidase_C45_hydrolase"/>
</dbReference>
<dbReference type="Pfam" id="PF03417">
    <property type="entry name" value="AAT"/>
    <property type="match status" value="1"/>
</dbReference>
<keyword evidence="3" id="KW-1185">Reference proteome</keyword>
<dbReference type="Proteomes" id="UP001164693">
    <property type="component" value="Chromosome"/>
</dbReference>
<proteinExistence type="predicted"/>
<reference evidence="2" key="1">
    <citation type="submission" date="2022-05" db="EMBL/GenBank/DDBJ databases">
        <title>Jatrophihabitans sp. SB3-54 whole genome sequence.</title>
        <authorList>
            <person name="Suh M.K."/>
            <person name="Eom M.K."/>
            <person name="Kim J.S."/>
            <person name="Kim H.S."/>
            <person name="Do H.E."/>
            <person name="Shin Y.K."/>
            <person name="Lee J.-S."/>
        </authorList>
    </citation>
    <scope>NUCLEOTIDE SEQUENCE</scope>
    <source>
        <strain evidence="2">SB3-54</strain>
    </source>
</reference>
<gene>
    <name evidence="2" type="ORF">M6B22_09445</name>
</gene>
<feature type="domain" description="Peptidase C45 hydrolase" evidence="1">
    <location>
        <begin position="115"/>
        <end position="345"/>
    </location>
</feature>
<name>A0ABY7K6M4_9ACTN</name>
<sequence length="362" mass="38952">MRGTDFDAGVAYGQQAADEIRVSIERYTAVFADAGVGSWIDARTLALRYRDTIATYAPGSLAQIGGIAEGSGLEVGDILALNTRSELMFGVPHADFVEDGCTSVAVAPERSASGHSLLSQNWDWTEAASESVVLLVREGDDRPGYVTLVEAGLLAKTGMNSVGLGLCTNTLVSTTDTGDPDGLPYHVFLHELLQMERVSDGLQFLHSTPRALSANYLIMHADGAVLDIETSGGGPEGVAHLTVSDGVLTHTNHFRDTRLSLTDRRVRENSNTVIRLDRINRRLAMIGGKIDREDVLDCLRDHANYPLSVCLHGDPRKPAVRRTGTLATVFYDLGTSELWVAVGNPCESEFTGFSFTELLAGA</sequence>
<dbReference type="EMBL" id="CP097463">
    <property type="protein sequence ID" value="WAX58964.1"/>
    <property type="molecule type" value="Genomic_DNA"/>
</dbReference>
<dbReference type="Gene3D" id="3.60.60.10">
    <property type="entry name" value="Penicillin V Acylase, Chain A"/>
    <property type="match status" value="1"/>
</dbReference>
<dbReference type="NCBIfam" id="NF040521">
    <property type="entry name" value="C45_proenzyme"/>
    <property type="match status" value="1"/>
</dbReference>
<dbReference type="PANTHER" id="PTHR34180:SF1">
    <property type="entry name" value="BETA-ALANYL-DOPAMINE_CARCININE HYDROLASE"/>
    <property type="match status" value="1"/>
</dbReference>
<dbReference type="PANTHER" id="PTHR34180">
    <property type="entry name" value="PEPTIDASE C45"/>
    <property type="match status" value="1"/>
</dbReference>
<evidence type="ECO:0000313" key="3">
    <source>
        <dbReference type="Proteomes" id="UP001164693"/>
    </source>
</evidence>
<accession>A0ABY7K6M4</accession>
<evidence type="ECO:0000313" key="2">
    <source>
        <dbReference type="EMBL" id="WAX58964.1"/>
    </source>
</evidence>
<organism evidence="2 3">
    <name type="scientific">Jatrophihabitans cynanchi</name>
    <dbReference type="NCBI Taxonomy" id="2944128"/>
    <lineage>
        <taxon>Bacteria</taxon>
        <taxon>Bacillati</taxon>
        <taxon>Actinomycetota</taxon>
        <taxon>Actinomycetes</taxon>
        <taxon>Jatrophihabitantales</taxon>
        <taxon>Jatrophihabitantaceae</taxon>
        <taxon>Jatrophihabitans</taxon>
    </lineage>
</organism>
<dbReference type="InterPro" id="IPR047801">
    <property type="entry name" value="Peptidase_C45"/>
</dbReference>
<dbReference type="RefSeq" id="WP_269445503.1">
    <property type="nucleotide sequence ID" value="NZ_CP097463.1"/>
</dbReference>
<protein>
    <submittedName>
        <fullName evidence="2">C45 family peptidase</fullName>
    </submittedName>
</protein>
<dbReference type="Gene3D" id="1.10.10.2120">
    <property type="match status" value="1"/>
</dbReference>